<evidence type="ECO:0000313" key="3">
    <source>
        <dbReference type="EMBL" id="GAA0140106.1"/>
    </source>
</evidence>
<accession>A0AAV3NNK6</accession>
<keyword evidence="1" id="KW-0677">Repeat</keyword>
<dbReference type="Gene3D" id="3.30.40.10">
    <property type="entry name" value="Zinc/RING finger domain, C3HC4 (zinc finger)"/>
    <property type="match status" value="1"/>
</dbReference>
<feature type="domain" description="DC1" evidence="2">
    <location>
        <begin position="64"/>
        <end position="109"/>
    </location>
</feature>
<dbReference type="EMBL" id="BAABME010000148">
    <property type="protein sequence ID" value="GAA0140106.1"/>
    <property type="molecule type" value="Genomic_DNA"/>
</dbReference>
<evidence type="ECO:0000259" key="2">
    <source>
        <dbReference type="Pfam" id="PF03107"/>
    </source>
</evidence>
<dbReference type="SUPFAM" id="SSF57889">
    <property type="entry name" value="Cysteine-rich domain"/>
    <property type="match status" value="1"/>
</dbReference>
<organism evidence="3 4">
    <name type="scientific">Lithospermum erythrorhizon</name>
    <name type="common">Purple gromwell</name>
    <name type="synonym">Lithospermum officinale var. erythrorhizon</name>
    <dbReference type="NCBI Taxonomy" id="34254"/>
    <lineage>
        <taxon>Eukaryota</taxon>
        <taxon>Viridiplantae</taxon>
        <taxon>Streptophyta</taxon>
        <taxon>Embryophyta</taxon>
        <taxon>Tracheophyta</taxon>
        <taxon>Spermatophyta</taxon>
        <taxon>Magnoliopsida</taxon>
        <taxon>eudicotyledons</taxon>
        <taxon>Gunneridae</taxon>
        <taxon>Pentapetalae</taxon>
        <taxon>asterids</taxon>
        <taxon>lamiids</taxon>
        <taxon>Boraginales</taxon>
        <taxon>Boraginaceae</taxon>
        <taxon>Boraginoideae</taxon>
        <taxon>Lithospermeae</taxon>
        <taxon>Lithospermum</taxon>
    </lineage>
</organism>
<dbReference type="InterPro" id="IPR046349">
    <property type="entry name" value="C1-like_sf"/>
</dbReference>
<dbReference type="Proteomes" id="UP001454036">
    <property type="component" value="Unassembled WGS sequence"/>
</dbReference>
<dbReference type="Pfam" id="PF03107">
    <property type="entry name" value="C1_2"/>
    <property type="match status" value="1"/>
</dbReference>
<dbReference type="AlphaFoldDB" id="A0AAV3NNK6"/>
<proteinExistence type="predicted"/>
<comment type="caution">
    <text evidence="3">The sequence shown here is derived from an EMBL/GenBank/DDBJ whole genome shotgun (WGS) entry which is preliminary data.</text>
</comment>
<sequence length="110" mass="12441">MKYQDNQHFSHIHILNPLILVHGDNITCKACQQTILDPDFHGCIKCSYYLHDSCLNTPRSLLHSSHPSHPLTLHPTPLYPTNSFTCDACHSLGNSFSLSCAHCDYDLHIQ</sequence>
<dbReference type="PANTHER" id="PTHR46288:SF73">
    <property type="entry name" value="DC1 DOMAIN-CONTAINING PROTEIN"/>
    <property type="match status" value="1"/>
</dbReference>
<name>A0AAV3NNK6_LITER</name>
<dbReference type="InterPro" id="IPR013083">
    <property type="entry name" value="Znf_RING/FYVE/PHD"/>
</dbReference>
<reference evidence="3 4" key="1">
    <citation type="submission" date="2024-01" db="EMBL/GenBank/DDBJ databases">
        <title>The complete chloroplast genome sequence of Lithospermum erythrorhizon: insights into the phylogenetic relationship among Boraginaceae species and the maternal lineages of purple gromwells.</title>
        <authorList>
            <person name="Okada T."/>
            <person name="Watanabe K."/>
        </authorList>
    </citation>
    <scope>NUCLEOTIDE SEQUENCE [LARGE SCALE GENOMIC DNA]</scope>
</reference>
<keyword evidence="4" id="KW-1185">Reference proteome</keyword>
<gene>
    <name evidence="3" type="ORF">LIER_01523</name>
</gene>
<evidence type="ECO:0000256" key="1">
    <source>
        <dbReference type="ARBA" id="ARBA00022737"/>
    </source>
</evidence>
<protein>
    <recommendedName>
        <fullName evidence="2">DC1 domain-containing protein</fullName>
    </recommendedName>
</protein>
<evidence type="ECO:0000313" key="4">
    <source>
        <dbReference type="Proteomes" id="UP001454036"/>
    </source>
</evidence>
<dbReference type="InterPro" id="IPR004146">
    <property type="entry name" value="DC1"/>
</dbReference>
<dbReference type="PANTHER" id="PTHR46288">
    <property type="entry name" value="PHORBOL-ESTER/DAG-TYPE DOMAIN-CONTAINING PROTEIN"/>
    <property type="match status" value="1"/>
</dbReference>